<evidence type="ECO:0000313" key="12">
    <source>
        <dbReference type="Proteomes" id="UP001066276"/>
    </source>
</evidence>
<dbReference type="GO" id="GO:0033038">
    <property type="term" value="F:bitter taste receptor activity"/>
    <property type="evidence" value="ECO:0007669"/>
    <property type="project" value="InterPro"/>
</dbReference>
<evidence type="ECO:0000256" key="7">
    <source>
        <dbReference type="RuleBase" id="RU004423"/>
    </source>
</evidence>
<comment type="caution">
    <text evidence="11">The sequence shown here is derived from an EMBL/GenBank/DDBJ whole genome shotgun (WGS) entry which is preliminary data.</text>
</comment>
<dbReference type="GO" id="GO:0005886">
    <property type="term" value="C:plasma membrane"/>
    <property type="evidence" value="ECO:0007669"/>
    <property type="project" value="UniProtKB-SubCell"/>
</dbReference>
<proteinExistence type="inferred from homology"/>
<dbReference type="SUPFAM" id="SSF81321">
    <property type="entry name" value="Family A G protein-coupled receptor-like"/>
    <property type="match status" value="1"/>
</dbReference>
<dbReference type="Gene3D" id="1.20.1070.10">
    <property type="entry name" value="Rhodopsin 7-helix transmembrane proteins"/>
    <property type="match status" value="1"/>
</dbReference>
<feature type="transmembrane region" description="Helical" evidence="9">
    <location>
        <begin position="183"/>
        <end position="209"/>
    </location>
</feature>
<keyword evidence="12" id="KW-1185">Reference proteome</keyword>
<organism evidence="11 12">
    <name type="scientific">Pleurodeles waltl</name>
    <name type="common">Iberian ribbed newt</name>
    <dbReference type="NCBI Taxonomy" id="8319"/>
    <lineage>
        <taxon>Eukaryota</taxon>
        <taxon>Metazoa</taxon>
        <taxon>Chordata</taxon>
        <taxon>Craniata</taxon>
        <taxon>Vertebrata</taxon>
        <taxon>Euteleostomi</taxon>
        <taxon>Amphibia</taxon>
        <taxon>Batrachia</taxon>
        <taxon>Caudata</taxon>
        <taxon>Salamandroidea</taxon>
        <taxon>Salamandridae</taxon>
        <taxon>Pleurodelinae</taxon>
        <taxon>Pleurodeles</taxon>
    </lineage>
</organism>
<evidence type="ECO:0000313" key="11">
    <source>
        <dbReference type="EMBL" id="KAJ1207434.1"/>
    </source>
</evidence>
<dbReference type="PRINTS" id="PR00237">
    <property type="entry name" value="GPCRRHODOPSN"/>
</dbReference>
<accession>A0AAV7W2Z0</accession>
<dbReference type="EMBL" id="JANPWB010000002">
    <property type="protein sequence ID" value="KAJ1207434.1"/>
    <property type="molecule type" value="Genomic_DNA"/>
</dbReference>
<keyword evidence="3 8" id="KW-0812">Transmembrane</keyword>
<dbReference type="InterPro" id="IPR017452">
    <property type="entry name" value="GPCR_Rhodpsn_7TM"/>
</dbReference>
<evidence type="ECO:0000259" key="10">
    <source>
        <dbReference type="PROSITE" id="PS50262"/>
    </source>
</evidence>
<feature type="transmembrane region" description="Helical" evidence="9">
    <location>
        <begin position="85"/>
        <end position="104"/>
    </location>
</feature>
<dbReference type="PANTHER" id="PTHR24241">
    <property type="entry name" value="NEUROPEPTIDE RECEPTOR-RELATED G-PROTEIN COUPLED RECEPTOR"/>
    <property type="match status" value="1"/>
</dbReference>
<evidence type="ECO:0000256" key="5">
    <source>
        <dbReference type="ARBA" id="ARBA00023136"/>
    </source>
</evidence>
<dbReference type="PROSITE" id="PS50262">
    <property type="entry name" value="G_PROTEIN_RECEP_F1_2"/>
    <property type="match status" value="1"/>
</dbReference>
<keyword evidence="5 8" id="KW-0472">Membrane</keyword>
<reference evidence="11" key="1">
    <citation type="journal article" date="2022" name="bioRxiv">
        <title>Sequencing and chromosome-scale assembly of the giantPleurodeles waltlgenome.</title>
        <authorList>
            <person name="Brown T."/>
            <person name="Elewa A."/>
            <person name="Iarovenko S."/>
            <person name="Subramanian E."/>
            <person name="Araus A.J."/>
            <person name="Petzold A."/>
            <person name="Susuki M."/>
            <person name="Suzuki K.-i.T."/>
            <person name="Hayashi T."/>
            <person name="Toyoda A."/>
            <person name="Oliveira C."/>
            <person name="Osipova E."/>
            <person name="Leigh N.D."/>
            <person name="Simon A."/>
            <person name="Yun M.H."/>
        </authorList>
    </citation>
    <scope>NUCLEOTIDE SEQUENCE</scope>
    <source>
        <strain evidence="11">20211129_DDA</strain>
        <tissue evidence="11">Liver</tissue>
    </source>
</reference>
<keyword evidence="8" id="KW-0919">Taste</keyword>
<dbReference type="InterPro" id="IPR000276">
    <property type="entry name" value="GPCR_Rhodpsn"/>
</dbReference>
<keyword evidence="8" id="KW-0807">Transducer</keyword>
<keyword evidence="6 8" id="KW-0675">Receptor</keyword>
<evidence type="ECO:0000256" key="1">
    <source>
        <dbReference type="ARBA" id="ARBA00004651"/>
    </source>
</evidence>
<dbReference type="InterPro" id="IPR007960">
    <property type="entry name" value="TAS2R"/>
</dbReference>
<feature type="transmembrane region" description="Helical" evidence="9">
    <location>
        <begin position="272"/>
        <end position="294"/>
    </location>
</feature>
<dbReference type="Pfam" id="PF05296">
    <property type="entry name" value="TAS2R"/>
    <property type="match status" value="1"/>
</dbReference>
<comment type="similarity">
    <text evidence="7">Belongs to the G-protein coupled receptor T2R family.</text>
</comment>
<protein>
    <recommendedName>
        <fullName evidence="8">Taste receptor type 2</fullName>
    </recommendedName>
</protein>
<keyword evidence="4 9" id="KW-1133">Transmembrane helix</keyword>
<feature type="transmembrane region" description="Helical" evidence="9">
    <location>
        <begin position="6"/>
        <end position="30"/>
    </location>
</feature>
<feature type="transmembrane region" description="Helical" evidence="9">
    <location>
        <begin position="239"/>
        <end position="260"/>
    </location>
</feature>
<feature type="transmembrane region" description="Helical" evidence="9">
    <location>
        <begin position="42"/>
        <end position="65"/>
    </location>
</feature>
<sequence length="335" mass="37511">MELSESAAEIIASAVLILVSLIGNALLIFCTWRCIIRRLPTSFSLIFSLAVSHLAKNLVVNVMIIVVRSGGAFDSTACKIGRFTAALSTVLAIWFTLYLAVFYCTKLNRVVHPLSSPPSRKWRKYHLFAVFTLWIAGVAVCCPILVYGEKKASVLVENGTYQNIILLHDGCQVNYAQEQVDLIYGQIFLVVIELLPLVLLLLVTFWIGLLCCERKKATYGDIYIGEDATEAEVLRASKLVVLLMVLVTVLWVAHFVLIHLREDLMSYPFIPAVRMVLFSGYSALSPYLLMLINYKVRVQLRSMRPFCCPNVKKSVHPVVKKHIPEMAVPESSPCT</sequence>
<evidence type="ECO:0000256" key="4">
    <source>
        <dbReference type="ARBA" id="ARBA00022989"/>
    </source>
</evidence>
<keyword evidence="2" id="KW-1003">Cell membrane</keyword>
<evidence type="ECO:0000256" key="8">
    <source>
        <dbReference type="RuleBase" id="RU004424"/>
    </source>
</evidence>
<dbReference type="Proteomes" id="UP001066276">
    <property type="component" value="Chromosome 1_2"/>
</dbReference>
<evidence type="ECO:0000256" key="9">
    <source>
        <dbReference type="SAM" id="Phobius"/>
    </source>
</evidence>
<evidence type="ECO:0000256" key="3">
    <source>
        <dbReference type="ARBA" id="ARBA00022692"/>
    </source>
</evidence>
<keyword evidence="8" id="KW-0297">G-protein coupled receptor</keyword>
<feature type="domain" description="G-protein coupled receptors family 1 profile" evidence="10">
    <location>
        <begin position="23"/>
        <end position="289"/>
    </location>
</feature>
<evidence type="ECO:0000256" key="2">
    <source>
        <dbReference type="ARBA" id="ARBA00022475"/>
    </source>
</evidence>
<gene>
    <name evidence="11" type="ORF">NDU88_002825</name>
</gene>
<comment type="subcellular location">
    <subcellularLocation>
        <location evidence="1">Cell membrane</location>
        <topology evidence="1">Multi-pass membrane protein</topology>
    </subcellularLocation>
    <subcellularLocation>
        <location evidence="8">Membrane</location>
        <topology evidence="8">Multi-pass membrane protein</topology>
    </subcellularLocation>
</comment>
<dbReference type="CDD" id="cd00637">
    <property type="entry name" value="7tm_classA_rhodopsin-like"/>
    <property type="match status" value="1"/>
</dbReference>
<name>A0AAV7W2Z0_PLEWA</name>
<dbReference type="AlphaFoldDB" id="A0AAV7W2Z0"/>
<dbReference type="GO" id="GO:0004930">
    <property type="term" value="F:G protein-coupled receptor activity"/>
    <property type="evidence" value="ECO:0007669"/>
    <property type="project" value="UniProtKB-KW"/>
</dbReference>
<evidence type="ECO:0000256" key="6">
    <source>
        <dbReference type="ARBA" id="ARBA00023170"/>
    </source>
</evidence>
<keyword evidence="8" id="KW-0716">Sensory transduction</keyword>
<feature type="transmembrane region" description="Helical" evidence="9">
    <location>
        <begin position="125"/>
        <end position="147"/>
    </location>
</feature>